<gene>
    <name evidence="2" type="ORF">CK510_25365</name>
</gene>
<organism evidence="2 3">
    <name type="scientific">Brunnivagina elsteri CCALA 953</name>
    <dbReference type="NCBI Taxonomy" id="987040"/>
    <lineage>
        <taxon>Bacteria</taxon>
        <taxon>Bacillati</taxon>
        <taxon>Cyanobacteriota</taxon>
        <taxon>Cyanophyceae</taxon>
        <taxon>Nostocales</taxon>
        <taxon>Calotrichaceae</taxon>
        <taxon>Brunnivagina</taxon>
    </lineage>
</organism>
<evidence type="ECO:0000313" key="2">
    <source>
        <dbReference type="EMBL" id="PAX51335.1"/>
    </source>
</evidence>
<protein>
    <submittedName>
        <fullName evidence="2">Uncharacterized protein</fullName>
    </submittedName>
</protein>
<dbReference type="RefSeq" id="WP_095724314.1">
    <property type="nucleotide sequence ID" value="NZ_NTFS01000415.1"/>
</dbReference>
<feature type="region of interest" description="Disordered" evidence="1">
    <location>
        <begin position="1"/>
        <end position="70"/>
    </location>
</feature>
<keyword evidence="3" id="KW-1185">Reference proteome</keyword>
<reference evidence="2 3" key="1">
    <citation type="submission" date="2017-08" db="EMBL/GenBank/DDBJ databases">
        <title>Draft genome sequence of filamentous cyanobacterium Calothrix elsteri CCALA 953.</title>
        <authorList>
            <person name="Gagunashvili A.N."/>
            <person name="Elster J."/>
            <person name="Andresson O.S."/>
        </authorList>
    </citation>
    <scope>NUCLEOTIDE SEQUENCE [LARGE SCALE GENOMIC DNA]</scope>
    <source>
        <strain evidence="2 3">CCALA 953</strain>
    </source>
</reference>
<comment type="caution">
    <text evidence="2">The sequence shown here is derived from an EMBL/GenBank/DDBJ whole genome shotgun (WGS) entry which is preliminary data.</text>
</comment>
<dbReference type="Proteomes" id="UP000218238">
    <property type="component" value="Unassembled WGS sequence"/>
</dbReference>
<accession>A0A2A2TCH6</accession>
<dbReference type="AlphaFoldDB" id="A0A2A2TCH6"/>
<proteinExistence type="predicted"/>
<name>A0A2A2TCH6_9CYAN</name>
<sequence>MGKSFTRYFSRKSDLAVQTGAGSKGENASKQATEELMLTNAQTLTETKPQRQTQESTSTSGNNTEKDETT</sequence>
<evidence type="ECO:0000313" key="3">
    <source>
        <dbReference type="Proteomes" id="UP000218238"/>
    </source>
</evidence>
<dbReference type="EMBL" id="NTFS01000415">
    <property type="protein sequence ID" value="PAX51335.1"/>
    <property type="molecule type" value="Genomic_DNA"/>
</dbReference>
<feature type="compositionally biased region" description="Polar residues" evidence="1">
    <location>
        <begin position="39"/>
        <end position="63"/>
    </location>
</feature>
<evidence type="ECO:0000256" key="1">
    <source>
        <dbReference type="SAM" id="MobiDB-lite"/>
    </source>
</evidence>